<evidence type="ECO:0000259" key="1">
    <source>
        <dbReference type="Pfam" id="PF12766"/>
    </source>
</evidence>
<dbReference type="Pfam" id="PF12766">
    <property type="entry name" value="Pyridox_oxase_2"/>
    <property type="match status" value="1"/>
</dbReference>
<reference evidence="2 3" key="1">
    <citation type="journal article" date="2019" name="Nat. Ecol. Evol.">
        <title>Megaphylogeny resolves global patterns of mushroom evolution.</title>
        <authorList>
            <person name="Varga T."/>
            <person name="Krizsan K."/>
            <person name="Foldi C."/>
            <person name="Dima B."/>
            <person name="Sanchez-Garcia M."/>
            <person name="Sanchez-Ramirez S."/>
            <person name="Szollosi G.J."/>
            <person name="Szarkandi J.G."/>
            <person name="Papp V."/>
            <person name="Albert L."/>
            <person name="Andreopoulos W."/>
            <person name="Angelini C."/>
            <person name="Antonin V."/>
            <person name="Barry K.W."/>
            <person name="Bougher N.L."/>
            <person name="Buchanan P."/>
            <person name="Buyck B."/>
            <person name="Bense V."/>
            <person name="Catcheside P."/>
            <person name="Chovatia M."/>
            <person name="Cooper J."/>
            <person name="Damon W."/>
            <person name="Desjardin D."/>
            <person name="Finy P."/>
            <person name="Geml J."/>
            <person name="Haridas S."/>
            <person name="Hughes K."/>
            <person name="Justo A."/>
            <person name="Karasinski D."/>
            <person name="Kautmanova I."/>
            <person name="Kiss B."/>
            <person name="Kocsube S."/>
            <person name="Kotiranta H."/>
            <person name="LaButti K.M."/>
            <person name="Lechner B.E."/>
            <person name="Liimatainen K."/>
            <person name="Lipzen A."/>
            <person name="Lukacs Z."/>
            <person name="Mihaltcheva S."/>
            <person name="Morgado L.N."/>
            <person name="Niskanen T."/>
            <person name="Noordeloos M.E."/>
            <person name="Ohm R.A."/>
            <person name="Ortiz-Santana B."/>
            <person name="Ovrebo C."/>
            <person name="Racz N."/>
            <person name="Riley R."/>
            <person name="Savchenko A."/>
            <person name="Shiryaev A."/>
            <person name="Soop K."/>
            <person name="Spirin V."/>
            <person name="Szebenyi C."/>
            <person name="Tomsovsky M."/>
            <person name="Tulloss R.E."/>
            <person name="Uehling J."/>
            <person name="Grigoriev I.V."/>
            <person name="Vagvolgyi C."/>
            <person name="Papp T."/>
            <person name="Martin F.M."/>
            <person name="Miettinen O."/>
            <person name="Hibbett D.S."/>
            <person name="Nagy L.G."/>
        </authorList>
    </citation>
    <scope>NUCLEOTIDE SEQUENCE [LARGE SCALE GENOMIC DNA]</scope>
    <source>
        <strain evidence="2 3">CBS 309.79</strain>
    </source>
</reference>
<dbReference type="Gene3D" id="2.30.110.10">
    <property type="entry name" value="Electron Transport, Fmn-binding Protein, Chain A"/>
    <property type="match status" value="1"/>
</dbReference>
<gene>
    <name evidence="2" type="ORF">BDV98DRAFT_588553</name>
</gene>
<protein>
    <submittedName>
        <fullName evidence="2">Pyridoxamine 5'-phosphate oxidase-domain-containing protein</fullName>
    </submittedName>
</protein>
<dbReference type="SUPFAM" id="SSF50475">
    <property type="entry name" value="FMN-binding split barrel"/>
    <property type="match status" value="1"/>
</dbReference>
<name>A0A5C3QW82_9AGAR</name>
<evidence type="ECO:0000313" key="2">
    <source>
        <dbReference type="EMBL" id="TFL06265.1"/>
    </source>
</evidence>
<dbReference type="InterPro" id="IPR012349">
    <property type="entry name" value="Split_barrel_FMN-bd"/>
</dbReference>
<keyword evidence="3" id="KW-1185">Reference proteome</keyword>
<dbReference type="Proteomes" id="UP000305067">
    <property type="component" value="Unassembled WGS sequence"/>
</dbReference>
<dbReference type="AlphaFoldDB" id="A0A5C3QW82"/>
<dbReference type="PANTHER" id="PTHR28243">
    <property type="entry name" value="AGL049CP"/>
    <property type="match status" value="1"/>
</dbReference>
<sequence>MLPRLERVVEHFVSNDNTQRTKGRMAGPRWKQVIEKALEKNGKENVFQLATHSSTSPFPQVRCLIFRAFLQTPSNPSNPLLITTTDVRTPKAREMVENPWVQLVWWHDDTKEQYRISGWAGVVPAPGHALEKAFKEAIEGKGGAEAGVVKGRGSAVRDGGLRKVGVGEGGHDWESYRREVFSTMSGHMKATWARPQAPSGDLDGEYELMKGWPERIGEGKEGEDKEFYEKALGNFGLVVVDPIEVEVVELGVVPNRRRKFVLRGEDEWDVVEVVP</sequence>
<dbReference type="EMBL" id="ML178815">
    <property type="protein sequence ID" value="TFL06265.1"/>
    <property type="molecule type" value="Genomic_DNA"/>
</dbReference>
<dbReference type="GO" id="GO:0010181">
    <property type="term" value="F:FMN binding"/>
    <property type="evidence" value="ECO:0007669"/>
    <property type="project" value="InterPro"/>
</dbReference>
<accession>A0A5C3QW82</accession>
<dbReference type="PANTHER" id="PTHR28243:SF1">
    <property type="entry name" value="PYRIDOXAMINE 5'-PHOSPHATE OXIDASE ALR4036 FAMILY FMN-BINDING DOMAIN-CONTAINING PROTEIN"/>
    <property type="match status" value="1"/>
</dbReference>
<feature type="domain" description="Pyridoxamine 5'-phosphate oxidase Alr4036 family FMN-binding" evidence="1">
    <location>
        <begin position="29"/>
        <end position="123"/>
    </location>
</feature>
<dbReference type="STRING" id="1884261.A0A5C3QW82"/>
<organism evidence="2 3">
    <name type="scientific">Pterulicium gracile</name>
    <dbReference type="NCBI Taxonomy" id="1884261"/>
    <lineage>
        <taxon>Eukaryota</taxon>
        <taxon>Fungi</taxon>
        <taxon>Dikarya</taxon>
        <taxon>Basidiomycota</taxon>
        <taxon>Agaricomycotina</taxon>
        <taxon>Agaricomycetes</taxon>
        <taxon>Agaricomycetidae</taxon>
        <taxon>Agaricales</taxon>
        <taxon>Pleurotineae</taxon>
        <taxon>Pterulaceae</taxon>
        <taxon>Pterulicium</taxon>
    </lineage>
</organism>
<proteinExistence type="predicted"/>
<evidence type="ECO:0000313" key="3">
    <source>
        <dbReference type="Proteomes" id="UP000305067"/>
    </source>
</evidence>
<dbReference type="OrthoDB" id="434253at2759"/>
<dbReference type="InterPro" id="IPR024624">
    <property type="entry name" value="Pyridox_Oxase_Alr4036_FMN-bd"/>
</dbReference>